<keyword evidence="13" id="KW-0677">Repeat</keyword>
<dbReference type="InterPro" id="IPR032675">
    <property type="entry name" value="LRR_dom_sf"/>
</dbReference>
<dbReference type="GO" id="GO:0004674">
    <property type="term" value="F:protein serine/threonine kinase activity"/>
    <property type="evidence" value="ECO:0007669"/>
    <property type="project" value="UniProtKB-KW"/>
</dbReference>
<evidence type="ECO:0000256" key="4">
    <source>
        <dbReference type="ARBA" id="ARBA00008684"/>
    </source>
</evidence>
<dbReference type="OrthoDB" id="676979at2759"/>
<evidence type="ECO:0000256" key="21">
    <source>
        <dbReference type="ARBA" id="ARBA00047899"/>
    </source>
</evidence>
<dbReference type="Pfam" id="PF00560">
    <property type="entry name" value="LRR_1"/>
    <property type="match status" value="11"/>
</dbReference>
<dbReference type="InterPro" id="IPR003591">
    <property type="entry name" value="Leu-rich_rpt_typical-subtyp"/>
</dbReference>
<dbReference type="Gene3D" id="3.80.10.10">
    <property type="entry name" value="Ribonuclease Inhibitor"/>
    <property type="match status" value="4"/>
</dbReference>
<dbReference type="Gene3D" id="3.30.200.20">
    <property type="entry name" value="Phosphorylase Kinase, domain 1"/>
    <property type="match status" value="1"/>
</dbReference>
<keyword evidence="16 26" id="KW-0067">ATP-binding</keyword>
<evidence type="ECO:0000313" key="30">
    <source>
        <dbReference type="Proteomes" id="UP000823388"/>
    </source>
</evidence>
<proteinExistence type="inferred from homology"/>
<comment type="function">
    <text evidence="23">Receptor kinase that detects X.oryzae pv. oryzae protein Ax21 to promote innate immunity. Following X.oryzae pv. oryzae protein Ax21 detection, undergoes cleavage, releasing the processed protein kinase Xa21 chain.</text>
</comment>
<evidence type="ECO:0000256" key="25">
    <source>
        <dbReference type="ARBA" id="ARBA00072040"/>
    </source>
</evidence>
<dbReference type="FunFam" id="3.80.10.10:FF:000101">
    <property type="entry name" value="LRR receptor-like serine/threonine-protein kinase ERECTA"/>
    <property type="match status" value="1"/>
</dbReference>
<evidence type="ECO:0000256" key="26">
    <source>
        <dbReference type="PROSITE-ProRule" id="PRU10141"/>
    </source>
</evidence>
<evidence type="ECO:0000256" key="3">
    <source>
        <dbReference type="ARBA" id="ARBA00004479"/>
    </source>
</evidence>
<dbReference type="InterPro" id="IPR001611">
    <property type="entry name" value="Leu-rich_rpt"/>
</dbReference>
<dbReference type="FunFam" id="3.80.10.10:FF:000095">
    <property type="entry name" value="LRR receptor-like serine/threonine-protein kinase GSO1"/>
    <property type="match status" value="1"/>
</dbReference>
<dbReference type="SUPFAM" id="SSF52058">
    <property type="entry name" value="L domain-like"/>
    <property type="match status" value="2"/>
</dbReference>
<feature type="transmembrane region" description="Helical" evidence="27">
    <location>
        <begin position="621"/>
        <end position="643"/>
    </location>
</feature>
<dbReference type="SMART" id="SM00369">
    <property type="entry name" value="LRR_TYP"/>
    <property type="match status" value="6"/>
</dbReference>
<keyword evidence="8" id="KW-0597">Phosphoprotein</keyword>
<feature type="transmembrane region" description="Helical" evidence="27">
    <location>
        <begin position="23"/>
        <end position="41"/>
    </location>
</feature>
<dbReference type="GO" id="GO:0005886">
    <property type="term" value="C:plasma membrane"/>
    <property type="evidence" value="ECO:0007669"/>
    <property type="project" value="UniProtKB-SubCell"/>
</dbReference>
<evidence type="ECO:0000256" key="23">
    <source>
        <dbReference type="ARBA" id="ARBA00054320"/>
    </source>
</evidence>
<evidence type="ECO:0000256" key="11">
    <source>
        <dbReference type="ARBA" id="ARBA00022692"/>
    </source>
</evidence>
<dbReference type="AlphaFoldDB" id="A0A8T0XIR6"/>
<reference evidence="29" key="1">
    <citation type="submission" date="2020-05" db="EMBL/GenBank/DDBJ databases">
        <title>WGS assembly of Panicum virgatum.</title>
        <authorList>
            <person name="Lovell J.T."/>
            <person name="Jenkins J."/>
            <person name="Shu S."/>
            <person name="Juenger T.E."/>
            <person name="Schmutz J."/>
        </authorList>
    </citation>
    <scope>NUCLEOTIDE SEQUENCE</scope>
    <source>
        <strain evidence="29">AP13</strain>
    </source>
</reference>
<dbReference type="PROSITE" id="PS50011">
    <property type="entry name" value="PROTEIN_KINASE_DOM"/>
    <property type="match status" value="1"/>
</dbReference>
<dbReference type="PANTHER" id="PTHR48056">
    <property type="entry name" value="LRR RECEPTOR-LIKE SERINE/THREONINE-PROTEIN KINASE-RELATED"/>
    <property type="match status" value="1"/>
</dbReference>
<keyword evidence="7" id="KW-0723">Serine/threonine-protein kinase</keyword>
<dbReference type="InterPro" id="IPR011009">
    <property type="entry name" value="Kinase-like_dom_sf"/>
</dbReference>
<keyword evidence="17 27" id="KW-1133">Transmembrane helix</keyword>
<evidence type="ECO:0000256" key="27">
    <source>
        <dbReference type="SAM" id="Phobius"/>
    </source>
</evidence>
<evidence type="ECO:0000256" key="20">
    <source>
        <dbReference type="ARBA" id="ARBA00023180"/>
    </source>
</evidence>
<evidence type="ECO:0000259" key="28">
    <source>
        <dbReference type="PROSITE" id="PS50011"/>
    </source>
</evidence>
<keyword evidence="10" id="KW-0808">Transferase</keyword>
<dbReference type="InterPro" id="IPR017441">
    <property type="entry name" value="Protein_kinase_ATP_BS"/>
</dbReference>
<evidence type="ECO:0000256" key="16">
    <source>
        <dbReference type="ARBA" id="ARBA00022840"/>
    </source>
</evidence>
<dbReference type="InterPro" id="IPR050647">
    <property type="entry name" value="Plant_LRR-RLKs"/>
</dbReference>
<dbReference type="InterPro" id="IPR000719">
    <property type="entry name" value="Prot_kinase_dom"/>
</dbReference>
<evidence type="ECO:0000256" key="7">
    <source>
        <dbReference type="ARBA" id="ARBA00022527"/>
    </source>
</evidence>
<feature type="domain" description="Protein kinase" evidence="28">
    <location>
        <begin position="677"/>
        <end position="978"/>
    </location>
</feature>
<keyword evidence="6" id="KW-1003">Cell membrane</keyword>
<dbReference type="Pfam" id="PF13855">
    <property type="entry name" value="LRR_8"/>
    <property type="match status" value="1"/>
</dbReference>
<dbReference type="GO" id="GO:0005789">
    <property type="term" value="C:endoplasmic reticulum membrane"/>
    <property type="evidence" value="ECO:0007669"/>
    <property type="project" value="UniProtKB-SubCell"/>
</dbReference>
<gene>
    <name evidence="29" type="ORF">PVAP13_1KG341715</name>
</gene>
<dbReference type="SMART" id="SM00220">
    <property type="entry name" value="S_TKc"/>
    <property type="match status" value="1"/>
</dbReference>
<organism evidence="29 30">
    <name type="scientific">Panicum virgatum</name>
    <name type="common">Blackwell switchgrass</name>
    <dbReference type="NCBI Taxonomy" id="38727"/>
    <lineage>
        <taxon>Eukaryota</taxon>
        <taxon>Viridiplantae</taxon>
        <taxon>Streptophyta</taxon>
        <taxon>Embryophyta</taxon>
        <taxon>Tracheophyta</taxon>
        <taxon>Spermatophyta</taxon>
        <taxon>Magnoliopsida</taxon>
        <taxon>Liliopsida</taxon>
        <taxon>Poales</taxon>
        <taxon>Poaceae</taxon>
        <taxon>PACMAD clade</taxon>
        <taxon>Panicoideae</taxon>
        <taxon>Panicodae</taxon>
        <taxon>Paniceae</taxon>
        <taxon>Panicinae</taxon>
        <taxon>Panicum</taxon>
        <taxon>Panicum sect. Hiantes</taxon>
    </lineage>
</organism>
<comment type="caution">
    <text evidence="29">The sequence shown here is derived from an EMBL/GenBank/DDBJ whole genome shotgun (WGS) entry which is preliminary data.</text>
</comment>
<comment type="subcellular location">
    <subcellularLocation>
        <location evidence="1">Cell membrane</location>
        <topology evidence="1">Single-pass membrane protein</topology>
    </subcellularLocation>
    <subcellularLocation>
        <location evidence="2">Endoplasmic reticulum membrane</location>
        <topology evidence="2">Single-pass membrane protein</topology>
    </subcellularLocation>
    <subcellularLocation>
        <location evidence="3">Membrane</location>
        <topology evidence="3">Single-pass type I membrane protein</topology>
    </subcellularLocation>
</comment>
<dbReference type="EMBL" id="CM029037">
    <property type="protein sequence ID" value="KAG2659820.1"/>
    <property type="molecule type" value="Genomic_DNA"/>
</dbReference>
<keyword evidence="20" id="KW-0325">Glycoprotein</keyword>
<dbReference type="Pfam" id="PF08263">
    <property type="entry name" value="LRRNT_2"/>
    <property type="match status" value="1"/>
</dbReference>
<dbReference type="FunFam" id="3.30.200.20:FF:000432">
    <property type="entry name" value="LRR receptor-like serine/threonine-protein kinase EFR"/>
    <property type="match status" value="1"/>
</dbReference>
<dbReference type="PANTHER" id="PTHR48056:SF89">
    <property type="entry name" value="OS06G0585982 PROTEIN"/>
    <property type="match status" value="1"/>
</dbReference>
<evidence type="ECO:0000256" key="14">
    <source>
        <dbReference type="ARBA" id="ARBA00022741"/>
    </source>
</evidence>
<dbReference type="EC" id="2.7.11.1" evidence="5"/>
<dbReference type="Pfam" id="PF00069">
    <property type="entry name" value="Pkinase"/>
    <property type="match status" value="1"/>
</dbReference>
<evidence type="ECO:0000256" key="13">
    <source>
        <dbReference type="ARBA" id="ARBA00022737"/>
    </source>
</evidence>
<keyword evidence="11 27" id="KW-0812">Transmembrane</keyword>
<keyword evidence="30" id="KW-1185">Reference proteome</keyword>
<keyword evidence="14 26" id="KW-0547">Nucleotide-binding</keyword>
<keyword evidence="15" id="KW-0418">Kinase</keyword>
<dbReference type="GO" id="GO:0005524">
    <property type="term" value="F:ATP binding"/>
    <property type="evidence" value="ECO:0007669"/>
    <property type="project" value="UniProtKB-UniRule"/>
</dbReference>
<dbReference type="PROSITE" id="PS00107">
    <property type="entry name" value="PROTEIN_KINASE_ATP"/>
    <property type="match status" value="1"/>
</dbReference>
<evidence type="ECO:0000256" key="18">
    <source>
        <dbReference type="ARBA" id="ARBA00023136"/>
    </source>
</evidence>
<evidence type="ECO:0000256" key="6">
    <source>
        <dbReference type="ARBA" id="ARBA00022475"/>
    </source>
</evidence>
<evidence type="ECO:0000256" key="24">
    <source>
        <dbReference type="ARBA" id="ARBA00056628"/>
    </source>
</evidence>
<evidence type="ECO:0000256" key="12">
    <source>
        <dbReference type="ARBA" id="ARBA00022729"/>
    </source>
</evidence>
<dbReference type="InterPro" id="IPR013210">
    <property type="entry name" value="LRR_N_plant-typ"/>
</dbReference>
<dbReference type="Proteomes" id="UP000823388">
    <property type="component" value="Chromosome 1K"/>
</dbReference>
<dbReference type="PRINTS" id="PR00019">
    <property type="entry name" value="LEURICHRPT"/>
</dbReference>
<accession>A0A8T0XIR6</accession>
<evidence type="ECO:0000313" key="29">
    <source>
        <dbReference type="EMBL" id="KAG2659820.1"/>
    </source>
</evidence>
<dbReference type="InterPro" id="IPR008271">
    <property type="entry name" value="Ser/Thr_kinase_AS"/>
</dbReference>
<dbReference type="FunFam" id="3.80.10.10:FF:000383">
    <property type="entry name" value="Leucine-rich repeat receptor protein kinase EMS1"/>
    <property type="match status" value="1"/>
</dbReference>
<evidence type="ECO:0000256" key="15">
    <source>
        <dbReference type="ARBA" id="ARBA00022777"/>
    </source>
</evidence>
<keyword evidence="18 27" id="KW-0472">Membrane</keyword>
<evidence type="ECO:0000256" key="19">
    <source>
        <dbReference type="ARBA" id="ARBA00023170"/>
    </source>
</evidence>
<name>A0A8T0XIR6_PANVG</name>
<protein>
    <recommendedName>
        <fullName evidence="25">Receptor kinase-like protein Xa21</fullName>
        <ecNumber evidence="5">2.7.11.1</ecNumber>
    </recommendedName>
</protein>
<dbReference type="SUPFAM" id="SSF56112">
    <property type="entry name" value="Protein kinase-like (PK-like)"/>
    <property type="match status" value="1"/>
</dbReference>
<evidence type="ECO:0000256" key="1">
    <source>
        <dbReference type="ARBA" id="ARBA00004162"/>
    </source>
</evidence>
<evidence type="ECO:0000256" key="9">
    <source>
        <dbReference type="ARBA" id="ARBA00022614"/>
    </source>
</evidence>
<dbReference type="Gene3D" id="1.10.510.10">
    <property type="entry name" value="Transferase(Phosphotransferase) domain 1"/>
    <property type="match status" value="1"/>
</dbReference>
<evidence type="ECO:0000256" key="10">
    <source>
        <dbReference type="ARBA" id="ARBA00022679"/>
    </source>
</evidence>
<keyword evidence="19" id="KW-0675">Receptor</keyword>
<comment type="catalytic activity">
    <reaction evidence="21">
        <text>L-threonyl-[protein] + ATP = O-phospho-L-threonyl-[protein] + ADP + H(+)</text>
        <dbReference type="Rhea" id="RHEA:46608"/>
        <dbReference type="Rhea" id="RHEA-COMP:11060"/>
        <dbReference type="Rhea" id="RHEA-COMP:11605"/>
        <dbReference type="ChEBI" id="CHEBI:15378"/>
        <dbReference type="ChEBI" id="CHEBI:30013"/>
        <dbReference type="ChEBI" id="CHEBI:30616"/>
        <dbReference type="ChEBI" id="CHEBI:61977"/>
        <dbReference type="ChEBI" id="CHEBI:456216"/>
        <dbReference type="EC" id="2.7.11.1"/>
    </reaction>
</comment>
<feature type="binding site" evidence="26">
    <location>
        <position position="706"/>
    </location>
    <ligand>
        <name>ATP</name>
        <dbReference type="ChEBI" id="CHEBI:30616"/>
    </ligand>
</feature>
<dbReference type="GO" id="GO:0033612">
    <property type="term" value="F:receptor serine/threonine kinase binding"/>
    <property type="evidence" value="ECO:0007669"/>
    <property type="project" value="TreeGrafter"/>
</dbReference>
<keyword evidence="12" id="KW-0732">Signal</keyword>
<evidence type="ECO:0000256" key="22">
    <source>
        <dbReference type="ARBA" id="ARBA00048679"/>
    </source>
</evidence>
<comment type="similarity">
    <text evidence="4">Belongs to the protein kinase superfamily. Ser/Thr protein kinase family.</text>
</comment>
<keyword evidence="9" id="KW-0433">Leucine-rich repeat</keyword>
<comment type="function">
    <text evidence="24">The processed protein kinase Xa21 chain released by protein cleavage after X.oryzae pv. oryzae protein Ax21 detection translocates into the nucleus where it can bind and regulate WRKY62, a transcription factor. Confers resistance to the bacterial pathogen X.oryzae pv. oryzae (Xoo).</text>
</comment>
<evidence type="ECO:0000256" key="17">
    <source>
        <dbReference type="ARBA" id="ARBA00022989"/>
    </source>
</evidence>
<sequence length="988" mass="108124">MAAGWAEVTVNCLMHYFKQPAKLKLAVIIVVPFLLLCYGVGDVHSSIVHENREDLRSLLDFKQGITSDPYRALGNWNTSTHFCHWNGVNCTLNRPWRVMVLNLTMQNLVGQISPSLGNLTFLNTLDLSQNLLQGIIPDSLTNCSNLNRLFLSYNNLTGAIPTSIGFLSKLIVMNFHRNNLVGVIPPAIGNISTLKTLDLGENQLNGPIPDKLWHLRNMIYFYLDGNSLSGEIPQAVSNISSLLDLSLSINMLEGTLPSNIGNAFPNLQNLFLGGNTFQGHIPSSIGNASGLGRIDLSSNGFSGQIPSSFGRIGALYCLNLESNKLEAARDGEGWEFFHALANCTSLQVISVSNNQLLGVIANSIGNLPTNLTYLGMSGNKLSGVVPPSIGKFQDLYALLLDGNSLTGTIEEWVGKLTKLEALDLHGNNFVGTIPASISKLTQLSVFSLADNNFNGFIPPGFGNLQCISTLNLSYNNFQGTIPVEFGKLIPLTTLDLSSNELSGEIPDTLGQFAQIKTIRMDQNFLTGNIPTTFSGLKSLSILNLSHNYLSGPMPGFLCDLDLLTKLDLSYNNFKGEIPRTGIFHNATVVSLDGNPGLCGGTMDLHVPACHFAHRRVENINYLVKILTPIFGFMSFMMLIYIIIHGKKTARRPYLMLSFGKKFPKVSYKDLAQATGNFSTSNLIGRGSYGSVYEGKLTQAKVQVAIKVFDLEMRCANKSFISECEVLRSIRHRNLLPILTACSTVDNSGNDFKALIYVFMQNGNLDTWLHHGPGVARKRLGLVPRMNIAVSIADALAYLHYDCGRPIVHCDLKPTNILLDGDMDAHLGDFGIASLVLDSRSTAVGYSGANSSVAAMGTLGYIAPEYGQTVRASTCGDVYSFGIVLLEMLTGKRPTDSMFGDDLSIVTFVERNFQDQMLVKIDPHLQEECKGSIQAMPEAENEICRCLLSLVQVALSCTRLFPRERMNMREVSINLHAIRRSYVAAIKQE</sequence>
<comment type="catalytic activity">
    <reaction evidence="22">
        <text>L-seryl-[protein] + ATP = O-phospho-L-seryl-[protein] + ADP + H(+)</text>
        <dbReference type="Rhea" id="RHEA:17989"/>
        <dbReference type="Rhea" id="RHEA-COMP:9863"/>
        <dbReference type="Rhea" id="RHEA-COMP:11604"/>
        <dbReference type="ChEBI" id="CHEBI:15378"/>
        <dbReference type="ChEBI" id="CHEBI:29999"/>
        <dbReference type="ChEBI" id="CHEBI:30616"/>
        <dbReference type="ChEBI" id="CHEBI:83421"/>
        <dbReference type="ChEBI" id="CHEBI:456216"/>
        <dbReference type="EC" id="2.7.11.1"/>
    </reaction>
</comment>
<dbReference type="FunFam" id="1.10.510.10:FF:000358">
    <property type="entry name" value="Putative leucine-rich repeat receptor-like serine/threonine-protein kinase"/>
    <property type="match status" value="1"/>
</dbReference>
<dbReference type="PROSITE" id="PS00108">
    <property type="entry name" value="PROTEIN_KINASE_ST"/>
    <property type="match status" value="1"/>
</dbReference>
<evidence type="ECO:0000256" key="2">
    <source>
        <dbReference type="ARBA" id="ARBA00004389"/>
    </source>
</evidence>
<evidence type="ECO:0000256" key="8">
    <source>
        <dbReference type="ARBA" id="ARBA00022553"/>
    </source>
</evidence>
<evidence type="ECO:0000256" key="5">
    <source>
        <dbReference type="ARBA" id="ARBA00012513"/>
    </source>
</evidence>